<evidence type="ECO:0000313" key="3">
    <source>
        <dbReference type="Proteomes" id="UP001437256"/>
    </source>
</evidence>
<dbReference type="Proteomes" id="UP001437256">
    <property type="component" value="Unassembled WGS sequence"/>
</dbReference>
<dbReference type="EMBL" id="JBBXMP010000090">
    <property type="protein sequence ID" value="KAL0063014.1"/>
    <property type="molecule type" value="Genomic_DNA"/>
</dbReference>
<organism evidence="2 3">
    <name type="scientific">Marasmius tenuissimus</name>
    <dbReference type="NCBI Taxonomy" id="585030"/>
    <lineage>
        <taxon>Eukaryota</taxon>
        <taxon>Fungi</taxon>
        <taxon>Dikarya</taxon>
        <taxon>Basidiomycota</taxon>
        <taxon>Agaricomycotina</taxon>
        <taxon>Agaricomycetes</taxon>
        <taxon>Agaricomycetidae</taxon>
        <taxon>Agaricales</taxon>
        <taxon>Marasmiineae</taxon>
        <taxon>Marasmiaceae</taxon>
        <taxon>Marasmius</taxon>
    </lineage>
</organism>
<feature type="region of interest" description="Disordered" evidence="1">
    <location>
        <begin position="60"/>
        <end position="81"/>
    </location>
</feature>
<comment type="caution">
    <text evidence="2">The sequence shown here is derived from an EMBL/GenBank/DDBJ whole genome shotgun (WGS) entry which is preliminary data.</text>
</comment>
<keyword evidence="3" id="KW-1185">Reference proteome</keyword>
<reference evidence="2 3" key="1">
    <citation type="submission" date="2024-05" db="EMBL/GenBank/DDBJ databases">
        <title>A draft genome resource for the thread blight pathogen Marasmius tenuissimus strain MS-2.</title>
        <authorList>
            <person name="Yulfo-Soto G.E."/>
            <person name="Baruah I.K."/>
            <person name="Amoako-Attah I."/>
            <person name="Bukari Y."/>
            <person name="Meinhardt L.W."/>
            <person name="Bailey B.A."/>
            <person name="Cohen S.P."/>
        </authorList>
    </citation>
    <scope>NUCLEOTIDE SEQUENCE [LARGE SCALE GENOMIC DNA]</scope>
    <source>
        <strain evidence="2 3">MS-2</strain>
    </source>
</reference>
<accession>A0ABR2ZPS5</accession>
<evidence type="ECO:0000256" key="1">
    <source>
        <dbReference type="SAM" id="MobiDB-lite"/>
    </source>
</evidence>
<proteinExistence type="predicted"/>
<name>A0ABR2ZPS5_9AGAR</name>
<gene>
    <name evidence="2" type="ORF">AAF712_010145</name>
</gene>
<feature type="compositionally biased region" description="Basic and acidic residues" evidence="1">
    <location>
        <begin position="60"/>
        <end position="71"/>
    </location>
</feature>
<protein>
    <submittedName>
        <fullName evidence="2">Uncharacterized protein</fullName>
    </submittedName>
</protein>
<evidence type="ECO:0000313" key="2">
    <source>
        <dbReference type="EMBL" id="KAL0063014.1"/>
    </source>
</evidence>
<sequence>MPRPRIYLTKNQRQEANRKKNKKFYDKYGLSGSLKECILTEFGRNRYKILDAKKEKRIHEKRAQEKQEIRERKKRRERRDRGKKEVYYDELEIQVPTPTTADIQRELEGRFESLKQRYTQRIYPNHRKFLDELSVQSMEWKHTTRGSLMSRNLAPSPAACVKKDIDSILEEYNALEEEYFYCLRNRTGVASEVKRAKLTAFKEVASQFWDVLDNMDELLGMTGYDASLEDCKDLYCHNFVYKSILVSHSHHQLLSRMRHSGQRTLQSVLKDRKSATERRRRARELHKKKLRASLIATEELRLTTKRDRQRKLGLDDATVEAWRIKDAEWYSTYVETLKTSLQGEVKNNTHHYFERLYREVIQWKDARRPAVSPLVHPRAVFQSLSTITHEVMFKIVNTMGYGPLLWQFFSLNAIAYEIMSCVADLDHALEGEMYSGSRTVEEQYQSHDLRFFRPTLSQLYEKAGLR</sequence>